<dbReference type="SUPFAM" id="SSF52540">
    <property type="entry name" value="P-loop containing nucleoside triphosphate hydrolases"/>
    <property type="match status" value="1"/>
</dbReference>
<feature type="domain" description="IstB-like ATP-binding" evidence="1">
    <location>
        <begin position="1"/>
        <end position="125"/>
    </location>
</feature>
<dbReference type="Pfam" id="PF01695">
    <property type="entry name" value="IstB_IS21"/>
    <property type="match status" value="1"/>
</dbReference>
<dbReference type="Proteomes" id="UP000467148">
    <property type="component" value="Chromosome"/>
</dbReference>
<reference evidence="2 3" key="1">
    <citation type="journal article" date="2019" name="Emerg. Microbes Infect.">
        <title>Comprehensive subspecies identification of 175 nontuberculous mycobacteria species based on 7547 genomic profiles.</title>
        <authorList>
            <person name="Matsumoto Y."/>
            <person name="Kinjo T."/>
            <person name="Motooka D."/>
            <person name="Nabeya D."/>
            <person name="Jung N."/>
            <person name="Uechi K."/>
            <person name="Horii T."/>
            <person name="Iida T."/>
            <person name="Fujita J."/>
            <person name="Nakamura S."/>
        </authorList>
    </citation>
    <scope>NUCLEOTIDE SEQUENCE [LARGE SCALE GENOMIC DNA]</scope>
    <source>
        <strain evidence="2 3">JCM 30396</strain>
    </source>
</reference>
<name>A0A7I7T754_9MYCO</name>
<proteinExistence type="predicted"/>
<evidence type="ECO:0000313" key="3">
    <source>
        <dbReference type="Proteomes" id="UP000467148"/>
    </source>
</evidence>
<sequence length="150" mass="16886">MGTAADERGYRVRYILATRLVNELVEPADDKQLINTINRYGCVDLLLLDELGHMELDKGCAGLLSQVLTERKEKNAIGIASNESFSRWTKSFTDPWLCAAIVDRLSFGGTIIETDFASYRLAHTRANRPLCRGSVLHRENARQRRLGCSE</sequence>
<evidence type="ECO:0000259" key="1">
    <source>
        <dbReference type="Pfam" id="PF01695"/>
    </source>
</evidence>
<gene>
    <name evidence="2" type="ORF">MHEL_31510</name>
</gene>
<dbReference type="InterPro" id="IPR002611">
    <property type="entry name" value="IstB_ATP-bd"/>
</dbReference>
<dbReference type="InterPro" id="IPR027417">
    <property type="entry name" value="P-loop_NTPase"/>
</dbReference>
<organism evidence="2 3">
    <name type="scientific">Mycolicibacterium helvum</name>
    <dbReference type="NCBI Taxonomy" id="1534349"/>
    <lineage>
        <taxon>Bacteria</taxon>
        <taxon>Bacillati</taxon>
        <taxon>Actinomycetota</taxon>
        <taxon>Actinomycetes</taxon>
        <taxon>Mycobacteriales</taxon>
        <taxon>Mycobacteriaceae</taxon>
        <taxon>Mycolicibacterium</taxon>
    </lineage>
</organism>
<protein>
    <recommendedName>
        <fullName evidence="1">IstB-like ATP-binding domain-containing protein</fullName>
    </recommendedName>
</protein>
<dbReference type="Gene3D" id="3.40.50.300">
    <property type="entry name" value="P-loop containing nucleotide triphosphate hydrolases"/>
    <property type="match status" value="1"/>
</dbReference>
<accession>A0A7I7T754</accession>
<dbReference type="EMBL" id="AP022596">
    <property type="protein sequence ID" value="BBY64908.1"/>
    <property type="molecule type" value="Genomic_DNA"/>
</dbReference>
<dbReference type="AlphaFoldDB" id="A0A7I7T754"/>
<evidence type="ECO:0000313" key="2">
    <source>
        <dbReference type="EMBL" id="BBY64908.1"/>
    </source>
</evidence>
<dbReference type="KEGG" id="mhev:MHEL_31510"/>
<dbReference type="GO" id="GO:0005524">
    <property type="term" value="F:ATP binding"/>
    <property type="evidence" value="ECO:0007669"/>
    <property type="project" value="InterPro"/>
</dbReference>
<keyword evidence="3" id="KW-1185">Reference proteome</keyword>